<evidence type="ECO:0000256" key="3">
    <source>
        <dbReference type="PROSITE-ProRule" id="PRU00708"/>
    </source>
</evidence>
<evidence type="ECO:0000313" key="5">
    <source>
        <dbReference type="EMBL" id="RVW44926.1"/>
    </source>
</evidence>
<dbReference type="PANTHER" id="PTHR47447:SF23">
    <property type="entry name" value="PENTACOTRIPEPTIDE-REPEAT REGION OF PRORP DOMAIN-CONTAINING PROTEIN"/>
    <property type="match status" value="1"/>
</dbReference>
<dbReference type="Gene3D" id="1.25.40.10">
    <property type="entry name" value="Tetratricopeptide repeat domain"/>
    <property type="match status" value="4"/>
</dbReference>
<dbReference type="PROSITE" id="PS51375">
    <property type="entry name" value="PPR"/>
    <property type="match status" value="6"/>
</dbReference>
<feature type="repeat" description="PPR" evidence="3">
    <location>
        <begin position="621"/>
        <end position="655"/>
    </location>
</feature>
<dbReference type="EMBL" id="QGNW01001338">
    <property type="protein sequence ID" value="RVW44926.1"/>
    <property type="molecule type" value="Genomic_DNA"/>
</dbReference>
<feature type="repeat" description="PPR" evidence="3">
    <location>
        <begin position="554"/>
        <end position="588"/>
    </location>
</feature>
<organism evidence="5 6">
    <name type="scientific">Vitis vinifera</name>
    <name type="common">Grape</name>
    <dbReference type="NCBI Taxonomy" id="29760"/>
    <lineage>
        <taxon>Eukaryota</taxon>
        <taxon>Viridiplantae</taxon>
        <taxon>Streptophyta</taxon>
        <taxon>Embryophyta</taxon>
        <taxon>Tracheophyta</taxon>
        <taxon>Spermatophyta</taxon>
        <taxon>Magnoliopsida</taxon>
        <taxon>eudicotyledons</taxon>
        <taxon>Gunneridae</taxon>
        <taxon>Pentapetalae</taxon>
        <taxon>rosids</taxon>
        <taxon>Vitales</taxon>
        <taxon>Vitaceae</taxon>
        <taxon>Viteae</taxon>
        <taxon>Vitis</taxon>
    </lineage>
</organism>
<feature type="repeat" description="PPR" evidence="3">
    <location>
        <begin position="656"/>
        <end position="690"/>
    </location>
</feature>
<evidence type="ECO:0000256" key="1">
    <source>
        <dbReference type="ARBA" id="ARBA00007626"/>
    </source>
</evidence>
<dbReference type="Proteomes" id="UP000288805">
    <property type="component" value="Unassembled WGS sequence"/>
</dbReference>
<dbReference type="InterPro" id="IPR011990">
    <property type="entry name" value="TPR-like_helical_dom_sf"/>
</dbReference>
<gene>
    <name evidence="5" type="primary">VvCHDh000578_5</name>
    <name evidence="5" type="ORF">CK203_077945</name>
</gene>
<dbReference type="Pfam" id="PF13041">
    <property type="entry name" value="PPR_2"/>
    <property type="match status" value="2"/>
</dbReference>
<keyword evidence="2" id="KW-0677">Repeat</keyword>
<feature type="repeat" description="PPR" evidence="3">
    <location>
        <begin position="519"/>
        <end position="553"/>
    </location>
</feature>
<dbReference type="NCBIfam" id="TIGR00756">
    <property type="entry name" value="PPR"/>
    <property type="match status" value="4"/>
</dbReference>
<feature type="repeat" description="PPR" evidence="3">
    <location>
        <begin position="449"/>
        <end position="483"/>
    </location>
</feature>
<accession>A0A438EAR7</accession>
<feature type="repeat" description="PPR" evidence="3">
    <location>
        <begin position="484"/>
        <end position="518"/>
    </location>
</feature>
<feature type="compositionally biased region" description="Polar residues" evidence="4">
    <location>
        <begin position="201"/>
        <end position="224"/>
    </location>
</feature>
<sequence length="703" mass="80951">MQSLKMPNLVCEKLDRKSKAFLWGDNEERRRVHMVSWDDICKPKGMGGLGLHQLGVNLATLRVGPSHVWKASRDRLMTNGNRVKKGLASDIRCEGCNGSLEDAVHVLRDCPHVMTFWQVKEAARILRGEAQLCVVEPTPLNLERKEGETTAGIFHTETEISTTLIHMLVVSQMRLHRRGEPTRLTYQESLPGNGAIDEQIGSRSTTSIAESTKPTGPDTSLDAATSTVGDISVLFLCRFEETTHERESECKVITLAMLSLISPRHRNSFRCIQTLLYPFTQSFSTKPFKPIEPEPLSNPIISPNSTSFDHSTVRQTLSCYANDWKRALEFFDWVQTQCGFNHTTDTYNGMIDILGKFFEFDLIWVLIQRMKADPVAYPNHVTFRFVFKRYAAAHLVEEAMNAYYRTEEFNLRDETSYSNLIDALCEYKHVIEAEELFLKESKDLVFNDDVKIYNIILRGWFKMGWWKKCREFWEEMDRRGVCKSLYSYSIYMDIQCKSGKPWRAVKLYKEMKKKGIRLDVVAYNTVIRAIGLSEGVDFSIRVFREVKEVGCEPNVVTYNTIIKLLCENGRIREAYGVFDQMREKGYAPNVITYHCFFGCIEKPKQILRTFDRMINSGVRPRMDTYVMLMKKFGRWGFLRPVFIVWKKMEEQGCSPDACAYNALIDALVQKGMVDLARKYEEEMLAKGLSAKPRVDLGTKPHTE</sequence>
<evidence type="ECO:0000313" key="6">
    <source>
        <dbReference type="Proteomes" id="UP000288805"/>
    </source>
</evidence>
<comment type="similarity">
    <text evidence="1">Belongs to the PPR family. P subfamily.</text>
</comment>
<dbReference type="Pfam" id="PF01535">
    <property type="entry name" value="PPR"/>
    <property type="match status" value="4"/>
</dbReference>
<name>A0A438EAR7_VITVI</name>
<proteinExistence type="inferred from homology"/>
<feature type="region of interest" description="Disordered" evidence="4">
    <location>
        <begin position="189"/>
        <end position="224"/>
    </location>
</feature>
<evidence type="ECO:0000256" key="4">
    <source>
        <dbReference type="SAM" id="MobiDB-lite"/>
    </source>
</evidence>
<reference evidence="5 6" key="1">
    <citation type="journal article" date="2018" name="PLoS Genet.">
        <title>Population sequencing reveals clonal diversity and ancestral inbreeding in the grapevine cultivar Chardonnay.</title>
        <authorList>
            <person name="Roach M.J."/>
            <person name="Johnson D.L."/>
            <person name="Bohlmann J."/>
            <person name="van Vuuren H.J."/>
            <person name="Jones S.J."/>
            <person name="Pretorius I.S."/>
            <person name="Schmidt S.A."/>
            <person name="Borneman A.R."/>
        </authorList>
    </citation>
    <scope>NUCLEOTIDE SEQUENCE [LARGE SCALE GENOMIC DNA]</scope>
    <source>
        <strain evidence="6">cv. Chardonnay</strain>
        <tissue evidence="5">Leaf</tissue>
    </source>
</reference>
<dbReference type="AlphaFoldDB" id="A0A438EAR7"/>
<evidence type="ECO:0000256" key="2">
    <source>
        <dbReference type="ARBA" id="ARBA00022737"/>
    </source>
</evidence>
<comment type="caution">
    <text evidence="5">The sequence shown here is derived from an EMBL/GenBank/DDBJ whole genome shotgun (WGS) entry which is preliminary data.</text>
</comment>
<protein>
    <submittedName>
        <fullName evidence="5">Pentatricopeptide repeat-containing protein, mitochondrial</fullName>
    </submittedName>
</protein>
<dbReference type="InterPro" id="IPR002885">
    <property type="entry name" value="PPR_rpt"/>
</dbReference>
<dbReference type="PANTHER" id="PTHR47447">
    <property type="entry name" value="OS03G0856100 PROTEIN"/>
    <property type="match status" value="1"/>
</dbReference>